<protein>
    <submittedName>
        <fullName evidence="1">Uncharacterized protein</fullName>
    </submittedName>
</protein>
<organism evidence="1">
    <name type="scientific">Collinsella aerofaciens</name>
    <dbReference type="NCBI Taxonomy" id="74426"/>
    <lineage>
        <taxon>Bacteria</taxon>
        <taxon>Bacillati</taxon>
        <taxon>Actinomycetota</taxon>
        <taxon>Coriobacteriia</taxon>
        <taxon>Coriobacteriales</taxon>
        <taxon>Coriobacteriaceae</taxon>
        <taxon>Collinsella</taxon>
    </lineage>
</organism>
<dbReference type="AlphaFoldDB" id="A0A6N3CML4"/>
<evidence type="ECO:0000313" key="1">
    <source>
        <dbReference type="EMBL" id="VYU18286.1"/>
    </source>
</evidence>
<accession>A0A6N3CML4</accession>
<dbReference type="RefSeq" id="WP_156599986.1">
    <property type="nucleotide sequence ID" value="NZ_CACRTW010000028.1"/>
</dbReference>
<gene>
    <name evidence="1" type="ORF">CALFYP39_01631</name>
</gene>
<dbReference type="EMBL" id="CACRTW010000028">
    <property type="protein sequence ID" value="VYU18286.1"/>
    <property type="molecule type" value="Genomic_DNA"/>
</dbReference>
<reference evidence="1" key="1">
    <citation type="submission" date="2019-11" db="EMBL/GenBank/DDBJ databases">
        <authorList>
            <person name="Feng L."/>
        </authorList>
    </citation>
    <scope>NUCLEOTIDE SEQUENCE</scope>
    <source>
        <strain evidence="1">CaerofaciensLFYP39</strain>
    </source>
</reference>
<proteinExistence type="predicted"/>
<sequence>MDKKETVNAYVEEDVDRAIEGMGMWCALHKGEFLDKAWASFRALCGDEVDLDGCEGIARAVLNYAFTEWIMFDSMVFGHGCIDEYLDRVEDVSNKNKVILSEIKGTAKYGFFRYDGLFDDGSGDKGIVVSDVLERSSFKVYSAYLHGLAIERSFEPGSGLSARFAILDGRAYFVGQFPAHDKAPIDESETLNLYRKCLEIGYPFIVAMAASTLAPNGMFNGSMVARVSESAA</sequence>
<name>A0A6N3CML4_9ACTN</name>